<comment type="caution">
    <text evidence="1">The sequence shown here is derived from an EMBL/GenBank/DDBJ whole genome shotgun (WGS) entry which is preliminary data.</text>
</comment>
<reference evidence="2" key="1">
    <citation type="journal article" date="2022" name="Mol. Ecol. Resour.">
        <title>The genomes of chicory, endive, great burdock and yacon provide insights into Asteraceae palaeo-polyploidization history and plant inulin production.</title>
        <authorList>
            <person name="Fan W."/>
            <person name="Wang S."/>
            <person name="Wang H."/>
            <person name="Wang A."/>
            <person name="Jiang F."/>
            <person name="Liu H."/>
            <person name="Zhao H."/>
            <person name="Xu D."/>
            <person name="Zhang Y."/>
        </authorList>
    </citation>
    <scope>NUCLEOTIDE SEQUENCE [LARGE SCALE GENOMIC DNA]</scope>
    <source>
        <strain evidence="2">cv. Yunnan</strain>
    </source>
</reference>
<dbReference type="EMBL" id="CM042018">
    <property type="protein sequence ID" value="KAI3828015.1"/>
    <property type="molecule type" value="Genomic_DNA"/>
</dbReference>
<name>A0ACB9K6T5_9ASTR</name>
<reference evidence="1 2" key="2">
    <citation type="journal article" date="2022" name="Mol. Ecol. Resour.">
        <title>The genomes of chicory, endive, great burdock and yacon provide insights into Asteraceae paleo-polyploidization history and plant inulin production.</title>
        <authorList>
            <person name="Fan W."/>
            <person name="Wang S."/>
            <person name="Wang H."/>
            <person name="Wang A."/>
            <person name="Jiang F."/>
            <person name="Liu H."/>
            <person name="Zhao H."/>
            <person name="Xu D."/>
            <person name="Zhang Y."/>
        </authorList>
    </citation>
    <scope>NUCLEOTIDE SEQUENCE [LARGE SCALE GENOMIC DNA]</scope>
    <source>
        <strain evidence="2">cv. Yunnan</strain>
        <tissue evidence="1">Leaves</tissue>
    </source>
</reference>
<sequence length="225" mass="24424">MVGRTRATETQNPPIPIHVNAALIQETQIAQMVVQQLVAAIPDIIAQSNTNANPGNANPGNVNLGNANPGNANPCSVNLGNANPCNAHPGNVNLGNSNPGNTDSGNVNLDNANPGNANQGNANLGNEGNIRGHGANYEYYEQYNPEGTRRNCTYDDFMKLAPTRVGDKRKWSNNMGRRFCERLNKKVKHETIKRYGGIVKERSSTRGINHCAINVIFIIKENVER</sequence>
<protein>
    <submittedName>
        <fullName evidence="1">Uncharacterized protein</fullName>
    </submittedName>
</protein>
<organism evidence="1 2">
    <name type="scientific">Smallanthus sonchifolius</name>
    <dbReference type="NCBI Taxonomy" id="185202"/>
    <lineage>
        <taxon>Eukaryota</taxon>
        <taxon>Viridiplantae</taxon>
        <taxon>Streptophyta</taxon>
        <taxon>Embryophyta</taxon>
        <taxon>Tracheophyta</taxon>
        <taxon>Spermatophyta</taxon>
        <taxon>Magnoliopsida</taxon>
        <taxon>eudicotyledons</taxon>
        <taxon>Gunneridae</taxon>
        <taxon>Pentapetalae</taxon>
        <taxon>asterids</taxon>
        <taxon>campanulids</taxon>
        <taxon>Asterales</taxon>
        <taxon>Asteraceae</taxon>
        <taxon>Asteroideae</taxon>
        <taxon>Heliantheae alliance</taxon>
        <taxon>Millerieae</taxon>
        <taxon>Smallanthus</taxon>
    </lineage>
</organism>
<evidence type="ECO:0000313" key="1">
    <source>
        <dbReference type="EMBL" id="KAI3828015.1"/>
    </source>
</evidence>
<proteinExistence type="predicted"/>
<keyword evidence="2" id="KW-1185">Reference proteome</keyword>
<dbReference type="Proteomes" id="UP001056120">
    <property type="component" value="Linkage Group LG01"/>
</dbReference>
<gene>
    <name evidence="1" type="ORF">L1987_02105</name>
</gene>
<accession>A0ACB9K6T5</accession>
<evidence type="ECO:0000313" key="2">
    <source>
        <dbReference type="Proteomes" id="UP001056120"/>
    </source>
</evidence>